<dbReference type="Gene3D" id="3.90.1170.40">
    <property type="entry name" value="Molybdopterin biosynthesis MoaE subunit"/>
    <property type="match status" value="1"/>
</dbReference>
<keyword evidence="5" id="KW-0501">Molybdenum cofactor biosynthesis</keyword>
<comment type="catalytic activity">
    <reaction evidence="11">
        <text>2 [molybdopterin-synthase sulfur-carrier protein]-C-terminal-Gly-aminoethanethioate + cyclic pyranopterin phosphate + H2O = molybdopterin + 2 [molybdopterin-synthase sulfur-carrier protein]-C-terminal Gly-Gly + 2 H(+)</text>
        <dbReference type="Rhea" id="RHEA:26333"/>
        <dbReference type="Rhea" id="RHEA-COMP:12202"/>
        <dbReference type="Rhea" id="RHEA-COMP:19907"/>
        <dbReference type="ChEBI" id="CHEBI:15377"/>
        <dbReference type="ChEBI" id="CHEBI:15378"/>
        <dbReference type="ChEBI" id="CHEBI:58698"/>
        <dbReference type="ChEBI" id="CHEBI:59648"/>
        <dbReference type="ChEBI" id="CHEBI:90778"/>
        <dbReference type="ChEBI" id="CHEBI:232372"/>
        <dbReference type="EC" id="2.8.1.12"/>
    </reaction>
</comment>
<evidence type="ECO:0000256" key="2">
    <source>
        <dbReference type="ARBA" id="ARBA00005426"/>
    </source>
</evidence>
<comment type="pathway">
    <text evidence="1">Cofactor biosynthesis; molybdopterin biosynthesis.</text>
</comment>
<evidence type="ECO:0000256" key="6">
    <source>
        <dbReference type="ARBA" id="ARBA00026066"/>
    </source>
</evidence>
<sequence>MFRISTTPIETATVMATVEDPTCGGLVIFEGRVRNHHRGRDVLRLEYEAYQALAEADGNRILRGALNRFDIHAAACVHRTGMLDIGDIAVVVAVSAAHRDAAFDACRHIIDELKATVPIWKHEYYTDGTDEWTGCDHCSGHRH</sequence>
<reference evidence="12" key="1">
    <citation type="submission" date="2021-04" db="EMBL/GenBank/DDBJ databases">
        <title>Luteolibacter sp. 32A isolated from the skin of an Anderson's salamander (Ambystoma andersonii).</title>
        <authorList>
            <person name="Spergser J."/>
            <person name="Busse H.-J."/>
        </authorList>
    </citation>
    <scope>NUCLEOTIDE SEQUENCE</scope>
    <source>
        <strain evidence="12">32A</strain>
    </source>
</reference>
<evidence type="ECO:0000256" key="4">
    <source>
        <dbReference type="ARBA" id="ARBA00013858"/>
    </source>
</evidence>
<dbReference type="KEGG" id="lamb:KBB96_01545"/>
<evidence type="ECO:0000256" key="9">
    <source>
        <dbReference type="ARBA" id="ARBA00030781"/>
    </source>
</evidence>
<accession>A0A975J059</accession>
<evidence type="ECO:0000256" key="7">
    <source>
        <dbReference type="ARBA" id="ARBA00029745"/>
    </source>
</evidence>
<dbReference type="EC" id="2.8.1.12" evidence="3"/>
<dbReference type="GO" id="GO:0006777">
    <property type="term" value="P:Mo-molybdopterin cofactor biosynthetic process"/>
    <property type="evidence" value="ECO:0007669"/>
    <property type="project" value="UniProtKB-KW"/>
</dbReference>
<dbReference type="PANTHER" id="PTHR23404">
    <property type="entry name" value="MOLYBDOPTERIN SYNTHASE RELATED"/>
    <property type="match status" value="1"/>
</dbReference>
<dbReference type="Pfam" id="PF02391">
    <property type="entry name" value="MoaE"/>
    <property type="match status" value="1"/>
</dbReference>
<dbReference type="RefSeq" id="WP_211631729.1">
    <property type="nucleotide sequence ID" value="NZ_CP073100.1"/>
</dbReference>
<evidence type="ECO:0000256" key="5">
    <source>
        <dbReference type="ARBA" id="ARBA00023150"/>
    </source>
</evidence>
<proteinExistence type="inferred from homology"/>
<evidence type="ECO:0000256" key="8">
    <source>
        <dbReference type="ARBA" id="ARBA00030407"/>
    </source>
</evidence>
<dbReference type="GO" id="GO:0030366">
    <property type="term" value="F:molybdopterin synthase activity"/>
    <property type="evidence" value="ECO:0007669"/>
    <property type="project" value="UniProtKB-EC"/>
</dbReference>
<name>A0A975J059_9BACT</name>
<dbReference type="Proteomes" id="UP000676169">
    <property type="component" value="Chromosome"/>
</dbReference>
<evidence type="ECO:0000256" key="3">
    <source>
        <dbReference type="ARBA" id="ARBA00011950"/>
    </source>
</evidence>
<gene>
    <name evidence="12" type="ORF">KBB96_01545</name>
</gene>
<keyword evidence="13" id="KW-1185">Reference proteome</keyword>
<evidence type="ECO:0000256" key="11">
    <source>
        <dbReference type="ARBA" id="ARBA00049878"/>
    </source>
</evidence>
<dbReference type="InterPro" id="IPR036563">
    <property type="entry name" value="MoaE_sf"/>
</dbReference>
<dbReference type="SUPFAM" id="SSF54690">
    <property type="entry name" value="Molybdopterin synthase subunit MoaE"/>
    <property type="match status" value="1"/>
</dbReference>
<comment type="subunit">
    <text evidence="6">Heterotetramer of 2 MoaD subunits and 2 MoaE subunits. Also stable as homodimer. The enzyme changes between these two forms during catalysis.</text>
</comment>
<dbReference type="InterPro" id="IPR003448">
    <property type="entry name" value="Mopterin_biosynth_MoaE"/>
</dbReference>
<dbReference type="CDD" id="cd00756">
    <property type="entry name" value="MoaE"/>
    <property type="match status" value="1"/>
</dbReference>
<comment type="similarity">
    <text evidence="2">Belongs to the MoaE family.</text>
</comment>
<evidence type="ECO:0000256" key="10">
    <source>
        <dbReference type="ARBA" id="ARBA00032474"/>
    </source>
</evidence>
<evidence type="ECO:0000313" key="13">
    <source>
        <dbReference type="Proteomes" id="UP000676169"/>
    </source>
</evidence>
<dbReference type="AlphaFoldDB" id="A0A975J059"/>
<dbReference type="EMBL" id="CP073100">
    <property type="protein sequence ID" value="QUE51590.1"/>
    <property type="molecule type" value="Genomic_DNA"/>
</dbReference>
<protein>
    <recommendedName>
        <fullName evidence="4">Molybdopterin synthase catalytic subunit</fullName>
        <ecNumber evidence="3">2.8.1.12</ecNumber>
    </recommendedName>
    <alternativeName>
        <fullName evidence="9">MPT synthase subunit 2</fullName>
    </alternativeName>
    <alternativeName>
        <fullName evidence="7">Molybdenum cofactor biosynthesis protein E</fullName>
    </alternativeName>
    <alternativeName>
        <fullName evidence="8">Molybdopterin-converting factor large subunit</fullName>
    </alternativeName>
    <alternativeName>
        <fullName evidence="10">Molybdopterin-converting factor subunit 2</fullName>
    </alternativeName>
</protein>
<evidence type="ECO:0000313" key="12">
    <source>
        <dbReference type="EMBL" id="QUE51590.1"/>
    </source>
</evidence>
<organism evidence="12 13">
    <name type="scientific">Luteolibacter ambystomatis</name>
    <dbReference type="NCBI Taxonomy" id="2824561"/>
    <lineage>
        <taxon>Bacteria</taxon>
        <taxon>Pseudomonadati</taxon>
        <taxon>Verrucomicrobiota</taxon>
        <taxon>Verrucomicrobiia</taxon>
        <taxon>Verrucomicrobiales</taxon>
        <taxon>Verrucomicrobiaceae</taxon>
        <taxon>Luteolibacter</taxon>
    </lineage>
</organism>
<evidence type="ECO:0000256" key="1">
    <source>
        <dbReference type="ARBA" id="ARBA00005046"/>
    </source>
</evidence>